<dbReference type="AlphaFoldDB" id="A0A4V2ZXT8"/>
<dbReference type="InterPro" id="IPR016181">
    <property type="entry name" value="Acyl_CoA_acyltransferase"/>
</dbReference>
<dbReference type="SUPFAM" id="SSF55729">
    <property type="entry name" value="Acyl-CoA N-acyltransferases (Nat)"/>
    <property type="match status" value="1"/>
</dbReference>
<evidence type="ECO:0000313" key="3">
    <source>
        <dbReference type="Proteomes" id="UP000295722"/>
    </source>
</evidence>
<dbReference type="InterPro" id="IPR000182">
    <property type="entry name" value="GNAT_dom"/>
</dbReference>
<organism evidence="2 3">
    <name type="scientific">Paraburkholderia silviterrae</name>
    <dbReference type="NCBI Taxonomy" id="2528715"/>
    <lineage>
        <taxon>Bacteria</taxon>
        <taxon>Pseudomonadati</taxon>
        <taxon>Pseudomonadota</taxon>
        <taxon>Betaproteobacteria</taxon>
        <taxon>Burkholderiales</taxon>
        <taxon>Burkholderiaceae</taxon>
        <taxon>Paraburkholderia</taxon>
    </lineage>
</organism>
<dbReference type="Proteomes" id="UP000295722">
    <property type="component" value="Unassembled WGS sequence"/>
</dbReference>
<reference evidence="2 3" key="1">
    <citation type="submission" date="2019-03" db="EMBL/GenBank/DDBJ databases">
        <title>Paraburkholderia sp. 4M-K11, isolated from subtropical forest soil.</title>
        <authorList>
            <person name="Gao Z.-H."/>
            <person name="Qiu L.-H."/>
        </authorList>
    </citation>
    <scope>NUCLEOTIDE SEQUENCE [LARGE SCALE GENOMIC DNA]</scope>
    <source>
        <strain evidence="2 3">4M-K11</strain>
    </source>
</reference>
<gene>
    <name evidence="2" type="ORF">EYW47_39500</name>
</gene>
<accession>A0A4V2ZXT8</accession>
<comment type="caution">
    <text evidence="2">The sequence shown here is derived from an EMBL/GenBank/DDBJ whole genome shotgun (WGS) entry which is preliminary data.</text>
</comment>
<dbReference type="Gene3D" id="3.40.630.30">
    <property type="match status" value="1"/>
</dbReference>
<feature type="domain" description="N-acetyltransferase" evidence="1">
    <location>
        <begin position="4"/>
        <end position="140"/>
    </location>
</feature>
<dbReference type="Pfam" id="PF13302">
    <property type="entry name" value="Acetyltransf_3"/>
    <property type="match status" value="1"/>
</dbReference>
<name>A0A4V2ZXT8_9BURK</name>
<keyword evidence="2" id="KW-0808">Transferase</keyword>
<dbReference type="RefSeq" id="WP_133200224.1">
    <property type="nucleotide sequence ID" value="NZ_JBHUCW010000026.1"/>
</dbReference>
<proteinExistence type="predicted"/>
<evidence type="ECO:0000259" key="1">
    <source>
        <dbReference type="Pfam" id="PF13302"/>
    </source>
</evidence>
<dbReference type="InterPro" id="IPR051531">
    <property type="entry name" value="N-acetyltransferase"/>
</dbReference>
<dbReference type="GO" id="GO:0016747">
    <property type="term" value="F:acyltransferase activity, transferring groups other than amino-acyl groups"/>
    <property type="evidence" value="ECO:0007669"/>
    <property type="project" value="InterPro"/>
</dbReference>
<evidence type="ECO:0000313" key="2">
    <source>
        <dbReference type="EMBL" id="TDG16852.1"/>
    </source>
</evidence>
<dbReference type="OrthoDB" id="9801656at2"/>
<dbReference type="PANTHER" id="PTHR43792">
    <property type="entry name" value="GNAT FAMILY, PUTATIVE (AFU_ORTHOLOGUE AFUA_3G00765)-RELATED-RELATED"/>
    <property type="match status" value="1"/>
</dbReference>
<keyword evidence="3" id="KW-1185">Reference proteome</keyword>
<sequence length="165" mass="19163">MHIRVKLRPFSIDDAGQIAVLCANPESRNWFPADVRPADLDTARTYVKRAIDDRDSQRCAAFAIETLAASQLIGEIRLCLRDAKLAYWLGLPFRGNHYMVDALELVARHARDELRLEFLYADVIRENIASRRTLEKADFRFQAIFTDDTARAWRHVALLRYKRML</sequence>
<dbReference type="EMBL" id="SMRP01000055">
    <property type="protein sequence ID" value="TDG16852.1"/>
    <property type="molecule type" value="Genomic_DNA"/>
</dbReference>
<protein>
    <submittedName>
        <fullName evidence="2">N-acetyltransferase</fullName>
    </submittedName>
</protein>